<comment type="similarity">
    <text evidence="1">Belongs to the RlmJ family.</text>
</comment>
<protein>
    <recommendedName>
        <fullName evidence="1">Ribosomal RNA large subunit methyltransferase J</fullName>
        <ecNumber evidence="1">2.1.1.266</ecNumber>
    </recommendedName>
    <alternativeName>
        <fullName evidence="1">23S rRNA (adenine(2030)-N6)-methyltransferase</fullName>
    </alternativeName>
    <alternativeName>
        <fullName evidence="1">23S rRNA m6A2030 methyltransferase</fullName>
    </alternativeName>
</protein>
<dbReference type="RefSeq" id="WP_320422635.1">
    <property type="nucleotide sequence ID" value="NZ_JAXCLA010000003.1"/>
</dbReference>
<dbReference type="Pfam" id="PF04378">
    <property type="entry name" value="RsmJ"/>
    <property type="match status" value="1"/>
</dbReference>
<evidence type="ECO:0000313" key="2">
    <source>
        <dbReference type="EMBL" id="MDY0744723.1"/>
    </source>
</evidence>
<dbReference type="PANTHER" id="PTHR37426">
    <property type="entry name" value="RIBOSOMAL RNA LARGE SUBUNIT METHYLTRANSFERASE J"/>
    <property type="match status" value="1"/>
</dbReference>
<dbReference type="SUPFAM" id="SSF53335">
    <property type="entry name" value="S-adenosyl-L-methionine-dependent methyltransferases"/>
    <property type="match status" value="1"/>
</dbReference>
<organism evidence="2 3">
    <name type="scientific">Roseateles agri</name>
    <dbReference type="NCBI Taxonomy" id="3098619"/>
    <lineage>
        <taxon>Bacteria</taxon>
        <taxon>Pseudomonadati</taxon>
        <taxon>Pseudomonadota</taxon>
        <taxon>Betaproteobacteria</taxon>
        <taxon>Burkholderiales</taxon>
        <taxon>Sphaerotilaceae</taxon>
        <taxon>Roseateles</taxon>
    </lineage>
</organism>
<dbReference type="InterPro" id="IPR029063">
    <property type="entry name" value="SAM-dependent_MTases_sf"/>
</dbReference>
<feature type="active site" description="Proton acceptor" evidence="1">
    <location>
        <position position="166"/>
    </location>
</feature>
<sequence>MLAYRHAFHAGNHADVLKHLVFTQVLRYMGEKDKPYTLVDTHAGAGGYSIEGRYAQKKGEYSLGVARLWDERSLPEPLARYMELVKAFNTDGQLRQYPGSPALANLLMREQDRLRVFELHQTDYRILSSYLETRPNTQVFDTDGFAAMKSELPPPAIARRAVVLMDPSYELKTDYAKVIAALREGLQRMAETVFIIWYPQLQLLESAQLAQRLKAAADAEKHGAKKGWLHVRLTVKQQDNDRGVGMLGSGMFIANPPFTLHDELAECMPLLVEKLGQYDGANFVLEQKVV</sequence>
<feature type="binding site" evidence="1">
    <location>
        <position position="19"/>
    </location>
    <ligand>
        <name>S-adenosyl-L-methionine</name>
        <dbReference type="ChEBI" id="CHEBI:59789"/>
    </ligand>
</feature>
<evidence type="ECO:0000256" key="1">
    <source>
        <dbReference type="HAMAP-Rule" id="MF_00934"/>
    </source>
</evidence>
<name>A0ABU5DG44_9BURK</name>
<feature type="binding site" evidence="1">
    <location>
        <begin position="143"/>
        <end position="144"/>
    </location>
    <ligand>
        <name>S-adenosyl-L-methionine</name>
        <dbReference type="ChEBI" id="CHEBI:59789"/>
    </ligand>
</feature>
<reference evidence="2 3" key="1">
    <citation type="submission" date="2023-11" db="EMBL/GenBank/DDBJ databases">
        <title>Paucibacter sp. nov., isolated from fresh soil in Korea.</title>
        <authorList>
            <person name="Le N.T.T."/>
        </authorList>
    </citation>
    <scope>NUCLEOTIDE SEQUENCE [LARGE SCALE GENOMIC DNA]</scope>
    <source>
        <strain evidence="2 3">R3-3</strain>
    </source>
</reference>
<comment type="function">
    <text evidence="1">Specifically methylates the adenine in position 2030 of 23S rRNA.</text>
</comment>
<feature type="binding site" evidence="1">
    <location>
        <position position="42"/>
    </location>
    <ligand>
        <name>S-adenosyl-L-methionine</name>
        <dbReference type="ChEBI" id="CHEBI:59789"/>
    </ligand>
</feature>
<dbReference type="HAMAP" id="MF_00934">
    <property type="entry name" value="23SrRNA_methyltr_J"/>
    <property type="match status" value="1"/>
</dbReference>
<feature type="binding site" evidence="1">
    <location>
        <position position="100"/>
    </location>
    <ligand>
        <name>S-adenosyl-L-methionine</name>
        <dbReference type="ChEBI" id="CHEBI:59789"/>
    </ligand>
</feature>
<keyword evidence="1" id="KW-0694">RNA-binding</keyword>
<feature type="binding site" evidence="1">
    <location>
        <position position="166"/>
    </location>
    <ligand>
        <name>S-adenosyl-L-methionine</name>
        <dbReference type="ChEBI" id="CHEBI:59789"/>
    </ligand>
</feature>
<comment type="subunit">
    <text evidence="1">Monomer.</text>
</comment>
<keyword evidence="1" id="KW-0698">rRNA processing</keyword>
<keyword evidence="1" id="KW-0489">Methyltransferase</keyword>
<proteinExistence type="inferred from homology"/>
<dbReference type="PANTHER" id="PTHR37426:SF1">
    <property type="entry name" value="RIBOSOMAL RNA LARGE SUBUNIT METHYLTRANSFERASE J"/>
    <property type="match status" value="1"/>
</dbReference>
<feature type="binding site" evidence="1">
    <location>
        <position position="118"/>
    </location>
    <ligand>
        <name>S-adenosyl-L-methionine</name>
        <dbReference type="ChEBI" id="CHEBI:59789"/>
    </ligand>
</feature>
<dbReference type="EMBL" id="JAXCLA010000003">
    <property type="protein sequence ID" value="MDY0744723.1"/>
    <property type="molecule type" value="Genomic_DNA"/>
</dbReference>
<dbReference type="EC" id="2.1.1.266" evidence="1"/>
<accession>A0ABU5DG44</accession>
<comment type="caution">
    <text evidence="2">The sequence shown here is derived from an EMBL/GenBank/DDBJ whole genome shotgun (WGS) entry which is preliminary data.</text>
</comment>
<dbReference type="Gene3D" id="3.40.50.150">
    <property type="entry name" value="Vaccinia Virus protein VP39"/>
    <property type="match status" value="1"/>
</dbReference>
<gene>
    <name evidence="1 2" type="primary">rlmJ</name>
    <name evidence="2" type="ORF">SNE35_09400</name>
</gene>
<keyword evidence="1" id="KW-0808">Transferase</keyword>
<keyword evidence="1" id="KW-0949">S-adenosyl-L-methionine</keyword>
<feature type="site" description="Interaction with substrate rRNA" evidence="1">
    <location>
        <position position="4"/>
    </location>
</feature>
<comment type="catalytic activity">
    <reaction evidence="1">
        <text>adenosine(2030) in 23S rRNA + S-adenosyl-L-methionine = N(6)-methyladenosine(2030) in 23S rRNA + S-adenosyl-L-homocysteine + H(+)</text>
        <dbReference type="Rhea" id="RHEA:43736"/>
        <dbReference type="Rhea" id="RHEA-COMP:10668"/>
        <dbReference type="Rhea" id="RHEA-COMP:10669"/>
        <dbReference type="ChEBI" id="CHEBI:15378"/>
        <dbReference type="ChEBI" id="CHEBI:57856"/>
        <dbReference type="ChEBI" id="CHEBI:59789"/>
        <dbReference type="ChEBI" id="CHEBI:74411"/>
        <dbReference type="ChEBI" id="CHEBI:74449"/>
        <dbReference type="EC" id="2.1.1.266"/>
    </reaction>
</comment>
<keyword evidence="3" id="KW-1185">Reference proteome</keyword>
<dbReference type="InterPro" id="IPR007473">
    <property type="entry name" value="RlmJ"/>
</dbReference>
<evidence type="ECO:0000313" key="3">
    <source>
        <dbReference type="Proteomes" id="UP001285263"/>
    </source>
</evidence>
<dbReference type="Proteomes" id="UP001285263">
    <property type="component" value="Unassembled WGS sequence"/>
</dbReference>